<dbReference type="GO" id="GO:0016788">
    <property type="term" value="F:hydrolase activity, acting on ester bonds"/>
    <property type="evidence" value="ECO:0007669"/>
    <property type="project" value="InterPro"/>
</dbReference>
<dbReference type="PANTHER" id="PTHR33146">
    <property type="entry name" value="ENDONUCLEASE 4"/>
    <property type="match status" value="1"/>
</dbReference>
<keyword evidence="3" id="KW-0255">Endonuclease</keyword>
<accession>A0A3M7THI7</accession>
<keyword evidence="6" id="KW-0325">Glycoprotein</keyword>
<evidence type="ECO:0000256" key="1">
    <source>
        <dbReference type="ARBA" id="ARBA00022722"/>
    </source>
</evidence>
<feature type="chain" id="PRO_5018220302" evidence="7">
    <location>
        <begin position="23"/>
        <end position="265"/>
    </location>
</feature>
<keyword evidence="7" id="KW-0732">Signal</keyword>
<proteinExistence type="predicted"/>
<keyword evidence="5" id="KW-1015">Disulfide bond</keyword>
<name>A0A3M7THI7_9FLAO</name>
<dbReference type="Pfam" id="PF02265">
    <property type="entry name" value="S1-P1_nuclease"/>
    <property type="match status" value="1"/>
</dbReference>
<dbReference type="SUPFAM" id="SSF48537">
    <property type="entry name" value="Phospholipase C/P1 nuclease"/>
    <property type="match status" value="1"/>
</dbReference>
<dbReference type="AlphaFoldDB" id="A0A3M7THI7"/>
<sequence length="265" mass="30490">MKSTYSKILLLACMASSIYSYAWGLTGHRIIAEIAENHLSGKAKREIQKLMGKERLAYWANWPDFIKSDTTGTWKQASMWHYVNIDPQKDFNTFEQHLKAQAGPNLYTQVKTLSNQLKNKNTSEKDKKTALIFLIHIMGDLAQPLHTGRAEDLGGNKINVTYFGEKTNLHSVWDGKLLDSQKYSYTEYSKLLDIKSKDTVKQIQSGTFEEWLYDSHIIANTIYAQTPEGSKLSYDYQYKFNDTLERQLLYGGLRLAKMLNDLYVS</sequence>
<dbReference type="PANTHER" id="PTHR33146:SF26">
    <property type="entry name" value="ENDONUCLEASE 4"/>
    <property type="match status" value="1"/>
</dbReference>
<feature type="signal peptide" evidence="7">
    <location>
        <begin position="1"/>
        <end position="22"/>
    </location>
</feature>
<gene>
    <name evidence="8" type="ORF">D1631_11195</name>
</gene>
<dbReference type="Gene3D" id="1.10.575.10">
    <property type="entry name" value="P1 Nuclease"/>
    <property type="match status" value="1"/>
</dbReference>
<evidence type="ECO:0000256" key="3">
    <source>
        <dbReference type="ARBA" id="ARBA00022759"/>
    </source>
</evidence>
<dbReference type="Proteomes" id="UP000278775">
    <property type="component" value="Unassembled WGS sequence"/>
</dbReference>
<protein>
    <submittedName>
        <fullName evidence="8">S1/P1 Nuclease</fullName>
    </submittedName>
</protein>
<dbReference type="OrthoDB" id="267579at2"/>
<evidence type="ECO:0000256" key="5">
    <source>
        <dbReference type="ARBA" id="ARBA00023157"/>
    </source>
</evidence>
<dbReference type="InterPro" id="IPR003154">
    <property type="entry name" value="S1/P1nuclease"/>
</dbReference>
<dbReference type="GO" id="GO:0003676">
    <property type="term" value="F:nucleic acid binding"/>
    <property type="evidence" value="ECO:0007669"/>
    <property type="project" value="InterPro"/>
</dbReference>
<reference evidence="8 9" key="1">
    <citation type="submission" date="2018-08" db="EMBL/GenBank/DDBJ databases">
        <title>Chryseobacterium nematophagum: a novel matrix digesting pathogen of nematodes.</title>
        <authorList>
            <person name="Page A."/>
            <person name="Roberts M."/>
            <person name="Felix M.-A."/>
            <person name="Weir W."/>
        </authorList>
    </citation>
    <scope>NUCLEOTIDE SEQUENCE [LARGE SCALE GENOMIC DNA]</scope>
    <source>
        <strain evidence="8 9">JUb129</strain>
    </source>
</reference>
<evidence type="ECO:0000313" key="8">
    <source>
        <dbReference type="EMBL" id="RNA62456.1"/>
    </source>
</evidence>
<dbReference type="GO" id="GO:0004519">
    <property type="term" value="F:endonuclease activity"/>
    <property type="evidence" value="ECO:0007669"/>
    <property type="project" value="UniProtKB-KW"/>
</dbReference>
<dbReference type="CDD" id="cd11010">
    <property type="entry name" value="S1-P1_nuclease"/>
    <property type="match status" value="1"/>
</dbReference>
<dbReference type="EMBL" id="QWIU01000002">
    <property type="protein sequence ID" value="RNA62456.1"/>
    <property type="molecule type" value="Genomic_DNA"/>
</dbReference>
<comment type="caution">
    <text evidence="8">The sequence shown here is derived from an EMBL/GenBank/DDBJ whole genome shotgun (WGS) entry which is preliminary data.</text>
</comment>
<evidence type="ECO:0000256" key="4">
    <source>
        <dbReference type="ARBA" id="ARBA00022801"/>
    </source>
</evidence>
<keyword evidence="4" id="KW-0378">Hydrolase</keyword>
<dbReference type="RefSeq" id="WP_122636519.1">
    <property type="nucleotide sequence ID" value="NZ_QWIU01000002.1"/>
</dbReference>
<evidence type="ECO:0000313" key="9">
    <source>
        <dbReference type="Proteomes" id="UP000278775"/>
    </source>
</evidence>
<evidence type="ECO:0000256" key="6">
    <source>
        <dbReference type="ARBA" id="ARBA00023180"/>
    </source>
</evidence>
<keyword evidence="1" id="KW-0540">Nuclease</keyword>
<organism evidence="8 9">
    <name type="scientific">Chryseobacterium nematophagum</name>
    <dbReference type="NCBI Taxonomy" id="2305228"/>
    <lineage>
        <taxon>Bacteria</taxon>
        <taxon>Pseudomonadati</taxon>
        <taxon>Bacteroidota</taxon>
        <taxon>Flavobacteriia</taxon>
        <taxon>Flavobacteriales</taxon>
        <taxon>Weeksellaceae</taxon>
        <taxon>Chryseobacterium group</taxon>
        <taxon>Chryseobacterium</taxon>
    </lineage>
</organism>
<keyword evidence="2" id="KW-0479">Metal-binding</keyword>
<dbReference type="GO" id="GO:0046872">
    <property type="term" value="F:metal ion binding"/>
    <property type="evidence" value="ECO:0007669"/>
    <property type="project" value="UniProtKB-KW"/>
</dbReference>
<evidence type="ECO:0000256" key="2">
    <source>
        <dbReference type="ARBA" id="ARBA00022723"/>
    </source>
</evidence>
<dbReference type="InterPro" id="IPR008947">
    <property type="entry name" value="PLipase_C/P1_nuclease_dom_sf"/>
</dbReference>
<dbReference type="GO" id="GO:0006308">
    <property type="term" value="P:DNA catabolic process"/>
    <property type="evidence" value="ECO:0007669"/>
    <property type="project" value="InterPro"/>
</dbReference>
<evidence type="ECO:0000256" key="7">
    <source>
        <dbReference type="SAM" id="SignalP"/>
    </source>
</evidence>